<organism evidence="1">
    <name type="scientific">uncultured bacterium</name>
    <name type="common">gcode 4</name>
    <dbReference type="NCBI Taxonomy" id="1234023"/>
    <lineage>
        <taxon>Bacteria</taxon>
        <taxon>environmental samples</taxon>
    </lineage>
</organism>
<accession>K1YHR9</accession>
<dbReference type="AlphaFoldDB" id="K1YHR9"/>
<dbReference type="EMBL" id="AMFJ01036152">
    <property type="protein sequence ID" value="EKD24914.1"/>
    <property type="molecule type" value="Genomic_DNA"/>
</dbReference>
<comment type="caution">
    <text evidence="1">The sequence shown here is derived from an EMBL/GenBank/DDBJ whole genome shotgun (WGS) entry which is preliminary data.</text>
</comment>
<evidence type="ECO:0000313" key="1">
    <source>
        <dbReference type="EMBL" id="EKD24914.1"/>
    </source>
</evidence>
<reference evidence="1" key="1">
    <citation type="journal article" date="2012" name="Science">
        <title>Fermentation, hydrogen, and sulfur metabolism in multiple uncultivated bacterial phyla.</title>
        <authorList>
            <person name="Wrighton K.C."/>
            <person name="Thomas B.C."/>
            <person name="Sharon I."/>
            <person name="Miller C.S."/>
            <person name="Castelle C.J."/>
            <person name="VerBerkmoes N.C."/>
            <person name="Wilkins M.J."/>
            <person name="Hettich R.L."/>
            <person name="Lipton M.S."/>
            <person name="Williams K.H."/>
            <person name="Long P.E."/>
            <person name="Banfield J.F."/>
        </authorList>
    </citation>
    <scope>NUCLEOTIDE SEQUENCE [LARGE SCALE GENOMIC DNA]</scope>
</reference>
<protein>
    <submittedName>
        <fullName evidence="1">Uncharacterized protein</fullName>
    </submittedName>
</protein>
<proteinExistence type="predicted"/>
<name>K1YHR9_9BACT</name>
<sequence length="217" mass="25852">MNSSANQSTLGKDNESLLKRIDNFAENIQKSIVWSTQNDLLKLLKIWAQGIKEGVKIAIKWPAYLYKKFSKQYEEIKTIAEELSTVLPHLDWERKEDMEFVDQFPTMPEIEKDEYKKEIKKWYDMVERETIPTETRLGQLKDIIKKIKEIAFGDEDPESYIFSIDFSLIRNKEEEILSDTFTEKRMDIIIAMRTYSVVKKTIKEYKKEIEQKYEVKN</sequence>
<gene>
    <name evidence="1" type="ORF">ACD_80C00145G0048</name>
</gene>